<dbReference type="Pfam" id="PF17919">
    <property type="entry name" value="RT_RNaseH_2"/>
    <property type="match status" value="1"/>
</dbReference>
<reference evidence="7" key="1">
    <citation type="submission" date="2024-04" db="EMBL/GenBank/DDBJ databases">
        <authorList>
            <consortium name="Molecular Ecology Group"/>
        </authorList>
    </citation>
    <scope>NUCLEOTIDE SEQUENCE</scope>
</reference>
<evidence type="ECO:0000256" key="2">
    <source>
        <dbReference type="ARBA" id="ARBA00022722"/>
    </source>
</evidence>
<evidence type="ECO:0000256" key="5">
    <source>
        <dbReference type="ARBA" id="ARBA00023268"/>
    </source>
</evidence>
<dbReference type="FunFam" id="3.30.70.270:FF:000026">
    <property type="entry name" value="Transposon Ty3-G Gag-Pol polyprotein"/>
    <property type="match status" value="1"/>
</dbReference>
<organism evidence="7 8">
    <name type="scientific">Lasius platythorax</name>
    <dbReference type="NCBI Taxonomy" id="488582"/>
    <lineage>
        <taxon>Eukaryota</taxon>
        <taxon>Metazoa</taxon>
        <taxon>Ecdysozoa</taxon>
        <taxon>Arthropoda</taxon>
        <taxon>Hexapoda</taxon>
        <taxon>Insecta</taxon>
        <taxon>Pterygota</taxon>
        <taxon>Neoptera</taxon>
        <taxon>Endopterygota</taxon>
        <taxon>Hymenoptera</taxon>
        <taxon>Apocrita</taxon>
        <taxon>Aculeata</taxon>
        <taxon>Formicoidea</taxon>
        <taxon>Formicidae</taxon>
        <taxon>Formicinae</taxon>
        <taxon>Lasius</taxon>
        <taxon>Lasius</taxon>
    </lineage>
</organism>
<dbReference type="PANTHER" id="PTHR37984">
    <property type="entry name" value="PROTEIN CBG26694"/>
    <property type="match status" value="1"/>
</dbReference>
<keyword evidence="1" id="KW-0808">Transferase</keyword>
<dbReference type="Proteomes" id="UP001497644">
    <property type="component" value="Chromosome 3"/>
</dbReference>
<dbReference type="InterPro" id="IPR050951">
    <property type="entry name" value="Retrovirus_Pol_polyprotein"/>
</dbReference>
<evidence type="ECO:0000259" key="6">
    <source>
        <dbReference type="Pfam" id="PF17919"/>
    </source>
</evidence>
<evidence type="ECO:0000256" key="4">
    <source>
        <dbReference type="ARBA" id="ARBA00022918"/>
    </source>
</evidence>
<gene>
    <name evidence="7" type="ORF">LPLAT_LOCUS7228</name>
</gene>
<keyword evidence="4" id="KW-0695">RNA-directed DNA polymerase</keyword>
<protein>
    <recommendedName>
        <fullName evidence="6">Reverse transcriptase/retrotransposon-derived protein RNase H-like domain-containing protein</fullName>
    </recommendedName>
</protein>
<dbReference type="FunFam" id="3.10.20.370:FF:000001">
    <property type="entry name" value="Retrovirus-related Pol polyprotein from transposon 17.6-like protein"/>
    <property type="match status" value="1"/>
</dbReference>
<dbReference type="Gene3D" id="3.30.70.270">
    <property type="match status" value="1"/>
</dbReference>
<dbReference type="SUPFAM" id="SSF56672">
    <property type="entry name" value="DNA/RNA polymerases"/>
    <property type="match status" value="1"/>
</dbReference>
<evidence type="ECO:0000313" key="7">
    <source>
        <dbReference type="EMBL" id="CAL1681072.1"/>
    </source>
</evidence>
<name>A0AAV2NNP9_9HYME</name>
<dbReference type="PANTHER" id="PTHR37984:SF5">
    <property type="entry name" value="PROTEIN NYNRIN-LIKE"/>
    <property type="match status" value="1"/>
</dbReference>
<keyword evidence="5" id="KW-0511">Multifunctional enzyme</keyword>
<keyword evidence="1" id="KW-0548">Nucleotidyltransferase</keyword>
<dbReference type="AlphaFoldDB" id="A0AAV2NNP9"/>
<evidence type="ECO:0000256" key="3">
    <source>
        <dbReference type="ARBA" id="ARBA00022759"/>
    </source>
</evidence>
<dbReference type="InterPro" id="IPR041577">
    <property type="entry name" value="RT_RNaseH_2"/>
</dbReference>
<evidence type="ECO:0000256" key="1">
    <source>
        <dbReference type="ARBA" id="ARBA00022695"/>
    </source>
</evidence>
<dbReference type="GO" id="GO:0004519">
    <property type="term" value="F:endonuclease activity"/>
    <property type="evidence" value="ECO:0007669"/>
    <property type="project" value="UniProtKB-KW"/>
</dbReference>
<dbReference type="EMBL" id="OZ034826">
    <property type="protein sequence ID" value="CAL1681072.1"/>
    <property type="molecule type" value="Genomic_DNA"/>
</dbReference>
<keyword evidence="3" id="KW-0255">Endonuclease</keyword>
<keyword evidence="8" id="KW-1185">Reference proteome</keyword>
<sequence>MEISENGVYALKERVEAIDRVPTPKNAKELQAFLGMINYYDKFIQNRATKFQPLYECLKKEGFHWTKRCQEAFENAKKELRFTKVLINFDPKKEIILTCDASDYGLSAILLHVTPEGDRPIAFASKSLSASERSYAAIDKEARAIIFGVTKFYDYIYGNKFTLRTDHQLLVRIFGEKQGIPIMAARRLQRYADF</sequence>
<dbReference type="Gene3D" id="3.10.20.370">
    <property type="match status" value="1"/>
</dbReference>
<keyword evidence="3" id="KW-0378">Hydrolase</keyword>
<dbReference type="GO" id="GO:0003964">
    <property type="term" value="F:RNA-directed DNA polymerase activity"/>
    <property type="evidence" value="ECO:0007669"/>
    <property type="project" value="UniProtKB-KW"/>
</dbReference>
<dbReference type="InterPro" id="IPR043502">
    <property type="entry name" value="DNA/RNA_pol_sf"/>
</dbReference>
<dbReference type="InterPro" id="IPR043128">
    <property type="entry name" value="Rev_trsase/Diguanyl_cyclase"/>
</dbReference>
<proteinExistence type="predicted"/>
<feature type="domain" description="Reverse transcriptase/retrotransposon-derived protein RNase H-like" evidence="6">
    <location>
        <begin position="65"/>
        <end position="163"/>
    </location>
</feature>
<keyword evidence="2" id="KW-0540">Nuclease</keyword>
<accession>A0AAV2NNP9</accession>
<evidence type="ECO:0000313" key="8">
    <source>
        <dbReference type="Proteomes" id="UP001497644"/>
    </source>
</evidence>
<dbReference type="CDD" id="cd09274">
    <property type="entry name" value="RNase_HI_RT_Ty3"/>
    <property type="match status" value="1"/>
</dbReference>